<dbReference type="AlphaFoldDB" id="B8D6C8"/>
<evidence type="ECO:0000313" key="1">
    <source>
        <dbReference type="EMBL" id="ACL11659.1"/>
    </source>
</evidence>
<evidence type="ECO:0000313" key="2">
    <source>
        <dbReference type="Proteomes" id="UP000006903"/>
    </source>
</evidence>
<name>B8D6C8_DESA1</name>
<proteinExistence type="predicted"/>
<reference evidence="1 2" key="1">
    <citation type="journal article" date="2009" name="J. Bacteriol.">
        <title>Complete genome sequence of the anaerobic, protein-degrading hyperthermophilic crenarchaeon Desulfurococcus kamchatkensis.</title>
        <authorList>
            <person name="Ravin N.V."/>
            <person name="Mardanov A.V."/>
            <person name="Beletsky A.V."/>
            <person name="Kublanov I.V."/>
            <person name="Kolganova T.V."/>
            <person name="Lebedinsky A.V."/>
            <person name="Chernyh N.A."/>
            <person name="Bonch-Osmolovskaya E.A."/>
            <person name="Skryabin K.G."/>
        </authorList>
    </citation>
    <scope>NUCLEOTIDE SEQUENCE [LARGE SCALE GENOMIC DNA]</scope>
    <source>
        <strain evidence="2">DSM 18924 / JCM 16383 / VKM B-2413 / 1221n</strain>
    </source>
</reference>
<dbReference type="HOGENOM" id="CLU_1922875_0_0_2"/>
<dbReference type="STRING" id="490899.DKAM_1333"/>
<dbReference type="Pfam" id="PF09868">
    <property type="entry name" value="DUF2095"/>
    <property type="match status" value="1"/>
</dbReference>
<dbReference type="Proteomes" id="UP000006903">
    <property type="component" value="Chromosome"/>
</dbReference>
<dbReference type="GeneID" id="7171664"/>
<dbReference type="eggNOG" id="arCOG05763">
    <property type="taxonomic scope" value="Archaea"/>
</dbReference>
<gene>
    <name evidence="1" type="ordered locus">DKAM_1333</name>
</gene>
<protein>
    <submittedName>
        <fullName evidence="1">Uncharacterized protein</fullName>
    </submittedName>
</protein>
<dbReference type="EMBL" id="CP001140">
    <property type="protein sequence ID" value="ACL11659.1"/>
    <property type="molecule type" value="Genomic_DNA"/>
</dbReference>
<dbReference type="InterPro" id="IPR018662">
    <property type="entry name" value="DUF2095"/>
</dbReference>
<dbReference type="KEGG" id="dka:DKAM_1333"/>
<dbReference type="RefSeq" id="WP_012609000.1">
    <property type="nucleotide sequence ID" value="NC_011766.1"/>
</dbReference>
<accession>B8D6C8</accession>
<sequence>MADTYRINDFKKKYPHLAREVLEEKDISLKLSVNMGFSDPWSGYTPTVVDYIRRCKSLEEAFEVVDYLVNHGELDAREGEQLKAILERNGIEYFGGRKQDDYYYKEAKRYWEKIFKQIPGTH</sequence>
<organism evidence="1 2">
    <name type="scientific">Desulfurococcus amylolyticus (strain DSM 18924 / JCM 16383 / VKM B-2413 / 1221n)</name>
    <name type="common">Desulfurococcus kamchatkensis</name>
    <dbReference type="NCBI Taxonomy" id="490899"/>
    <lineage>
        <taxon>Archaea</taxon>
        <taxon>Thermoproteota</taxon>
        <taxon>Thermoprotei</taxon>
        <taxon>Desulfurococcales</taxon>
        <taxon>Desulfurococcaceae</taxon>
        <taxon>Desulfurococcus</taxon>
    </lineage>
</organism>